<feature type="region of interest" description="Disordered" evidence="1">
    <location>
        <begin position="35"/>
        <end position="71"/>
    </location>
</feature>
<feature type="compositionally biased region" description="Basic and acidic residues" evidence="1">
    <location>
        <begin position="35"/>
        <end position="58"/>
    </location>
</feature>
<evidence type="ECO:0000313" key="4">
    <source>
        <dbReference type="Proteomes" id="UP000197138"/>
    </source>
</evidence>
<keyword evidence="5" id="KW-1185">Reference proteome</keyword>
<protein>
    <submittedName>
        <fullName evidence="2">Uncharacterized protein</fullName>
    </submittedName>
</protein>
<name>A0A218VSL8_PUNGR</name>
<accession>A0A218VSL8</accession>
<comment type="caution">
    <text evidence="2">The sequence shown here is derived from an EMBL/GenBank/DDBJ whole genome shotgun (WGS) entry which is preliminary data.</text>
</comment>
<dbReference type="EMBL" id="PGOL01000650">
    <property type="protein sequence ID" value="PKI66981.1"/>
    <property type="molecule type" value="Genomic_DNA"/>
</dbReference>
<dbReference type="AlphaFoldDB" id="A0A218VSL8"/>
<reference evidence="2" key="2">
    <citation type="submission" date="2017-06" db="EMBL/GenBank/DDBJ databases">
        <title>The pomegranate genome and the genomics of punicalagin biosynthesis.</title>
        <authorList>
            <person name="Xu C."/>
        </authorList>
    </citation>
    <scope>NUCLEOTIDE SEQUENCE [LARGE SCALE GENOMIC DNA]</scope>
    <source>
        <tissue evidence="2">Fresh leaf</tissue>
    </source>
</reference>
<reference evidence="4" key="1">
    <citation type="journal article" date="2017" name="Plant J.">
        <title>The pomegranate (Punica granatum L.) genome and the genomics of punicalagin biosynthesis.</title>
        <authorList>
            <person name="Qin G."/>
            <person name="Xu C."/>
            <person name="Ming R."/>
            <person name="Tang H."/>
            <person name="Guyot R."/>
            <person name="Kramer E.M."/>
            <person name="Hu Y."/>
            <person name="Yi X."/>
            <person name="Qi Y."/>
            <person name="Xu X."/>
            <person name="Gao Z."/>
            <person name="Pan H."/>
            <person name="Jian J."/>
            <person name="Tian Y."/>
            <person name="Yue Z."/>
            <person name="Xu Y."/>
        </authorList>
    </citation>
    <scope>NUCLEOTIDE SEQUENCE [LARGE SCALE GENOMIC DNA]</scope>
    <source>
        <strain evidence="4">cv. Dabenzi</strain>
    </source>
</reference>
<evidence type="ECO:0000256" key="1">
    <source>
        <dbReference type="SAM" id="MobiDB-lite"/>
    </source>
</evidence>
<evidence type="ECO:0000313" key="3">
    <source>
        <dbReference type="EMBL" id="PKI66981.1"/>
    </source>
</evidence>
<dbReference type="Proteomes" id="UP000197138">
    <property type="component" value="Unassembled WGS sequence"/>
</dbReference>
<gene>
    <name evidence="2" type="ORF">CDL15_Pgr026185</name>
    <name evidence="3" type="ORF">CRG98_012646</name>
</gene>
<reference evidence="3 5" key="3">
    <citation type="submission" date="2017-11" db="EMBL/GenBank/DDBJ databases">
        <title>De-novo sequencing of pomegranate (Punica granatum L.) genome.</title>
        <authorList>
            <person name="Akparov Z."/>
            <person name="Amiraslanov A."/>
            <person name="Hajiyeva S."/>
            <person name="Abbasov M."/>
            <person name="Kaur K."/>
            <person name="Hamwieh A."/>
            <person name="Solovyev V."/>
            <person name="Salamov A."/>
            <person name="Braich B."/>
            <person name="Kosarev P."/>
            <person name="Mahmoud A."/>
            <person name="Hajiyev E."/>
            <person name="Babayeva S."/>
            <person name="Izzatullayeva V."/>
            <person name="Mammadov A."/>
            <person name="Mammadov A."/>
            <person name="Sharifova S."/>
            <person name="Ojaghi J."/>
            <person name="Eynullazada K."/>
            <person name="Bayramov B."/>
            <person name="Abdulazimova A."/>
            <person name="Shahmuradov I."/>
        </authorList>
    </citation>
    <scope>NUCLEOTIDE SEQUENCE [LARGE SCALE GENOMIC DNA]</scope>
    <source>
        <strain evidence="3">AG2017</strain>
        <strain evidence="5">cv. AG2017</strain>
        <tissue evidence="3">Leaf</tissue>
    </source>
</reference>
<evidence type="ECO:0000313" key="5">
    <source>
        <dbReference type="Proteomes" id="UP000233551"/>
    </source>
</evidence>
<organism evidence="2 4">
    <name type="scientific">Punica granatum</name>
    <name type="common">Pomegranate</name>
    <dbReference type="NCBI Taxonomy" id="22663"/>
    <lineage>
        <taxon>Eukaryota</taxon>
        <taxon>Viridiplantae</taxon>
        <taxon>Streptophyta</taxon>
        <taxon>Embryophyta</taxon>
        <taxon>Tracheophyta</taxon>
        <taxon>Spermatophyta</taxon>
        <taxon>Magnoliopsida</taxon>
        <taxon>eudicotyledons</taxon>
        <taxon>Gunneridae</taxon>
        <taxon>Pentapetalae</taxon>
        <taxon>rosids</taxon>
        <taxon>malvids</taxon>
        <taxon>Myrtales</taxon>
        <taxon>Lythraceae</taxon>
        <taxon>Punica</taxon>
    </lineage>
</organism>
<proteinExistence type="predicted"/>
<dbReference type="EMBL" id="MTKT01006318">
    <property type="protein sequence ID" value="OWM63011.1"/>
    <property type="molecule type" value="Genomic_DNA"/>
</dbReference>
<sequence>MQPKRGKLSAPHFGPPALDTECLDKALITIHDQADGSERSDIVGTDYGREVGSTRKAQEGNQKNTRTTNLENSRGQYCGTILHPITGASEGTLYGTLKIPLGTKMTNGTSEHISEVFCLSQGTPEHPQTPFLTGSPGGPIHEQINGTRKQACIHSRVT</sequence>
<evidence type="ECO:0000313" key="2">
    <source>
        <dbReference type="EMBL" id="OWM63011.1"/>
    </source>
</evidence>
<dbReference type="Proteomes" id="UP000233551">
    <property type="component" value="Unassembled WGS sequence"/>
</dbReference>
<feature type="compositionally biased region" description="Polar residues" evidence="1">
    <location>
        <begin position="59"/>
        <end position="71"/>
    </location>
</feature>